<keyword evidence="1" id="KW-0808">Transferase</keyword>
<dbReference type="GO" id="GO:0016740">
    <property type="term" value="F:transferase activity"/>
    <property type="evidence" value="ECO:0007669"/>
    <property type="project" value="UniProtKB-KW"/>
</dbReference>
<dbReference type="EMBL" id="FR718758">
    <property type="protein sequence ID" value="CBX73944.1"/>
    <property type="molecule type" value="Genomic_DNA"/>
</dbReference>
<reference evidence="1" key="1">
    <citation type="journal article" date="2011" name="BMC Genomics">
        <title>Shotgun sequencing of Yersinia enterocolitica strain W22703 (biotype 2, serotype O:9): genomic evidence for oscillation between invertebrates and mammals.</title>
        <authorList>
            <person name="Fuchs T.M."/>
            <person name="Brandt K."/>
            <person name="Starke M."/>
            <person name="Rattei T."/>
        </authorList>
    </citation>
    <scope>NUCLEOTIDE SEQUENCE</scope>
</reference>
<evidence type="ECO:0000313" key="1">
    <source>
        <dbReference type="EMBL" id="CBX73944.1"/>
    </source>
</evidence>
<sequence length="47" mass="5061">MGHTGASYTCIGQIGSQSEGVKFFREGKVVEMNLRGFDHFSAGKTHG</sequence>
<name>F4N786_YEREN</name>
<proteinExistence type="predicted"/>
<gene>
    <name evidence="1" type="ORF">YEW_AU04180</name>
</gene>
<dbReference type="AlphaFoldDB" id="F4N786"/>
<accession>F4N786</accession>
<organism evidence="1">
    <name type="scientific">Yersinia enterocolitica W22703</name>
    <dbReference type="NCBI Taxonomy" id="913028"/>
    <lineage>
        <taxon>Bacteria</taxon>
        <taxon>Pseudomonadati</taxon>
        <taxon>Pseudomonadota</taxon>
        <taxon>Gammaproteobacteria</taxon>
        <taxon>Enterobacterales</taxon>
        <taxon>Yersiniaceae</taxon>
        <taxon>Yersinia</taxon>
    </lineage>
</organism>
<protein>
    <submittedName>
        <fullName evidence="1">Uncharacterized protein</fullName>
    </submittedName>
</protein>